<dbReference type="EMBL" id="RQXV01000005">
    <property type="protein sequence ID" value="RRC99421.1"/>
    <property type="molecule type" value="Genomic_DNA"/>
</dbReference>
<evidence type="ECO:0000256" key="2">
    <source>
        <dbReference type="ARBA" id="ARBA00004196"/>
    </source>
</evidence>
<evidence type="ECO:0000256" key="6">
    <source>
        <dbReference type="ARBA" id="ARBA00023002"/>
    </source>
</evidence>
<dbReference type="GO" id="GO:0030313">
    <property type="term" value="C:cell envelope"/>
    <property type="evidence" value="ECO:0007669"/>
    <property type="project" value="UniProtKB-SubCell"/>
</dbReference>
<sequence>MNQAATDQTGVFAKEGADETVQICDSSLPQFEDRDNQETKYTTCYMCACRCGIKVTVEDNKVRFIQGNPNHPVNKGVLCAKGNSGIMKQYSPAKLSSPLLRKPGTERGAGEFEEISWERALDMLEKRLARIRATDPKQLAYFTGRDQMQALTGMWASQFGTINWAAHGGFCSVNMAAGGLYTMGHAFWEFGDPDWENTKYFMMWGVAEDHASNPIKLGLKRLKERGAKFVAINPVRTGYQAIADEWVAIRPGTDGILALSMVHVLLKNQLVDEEFLIRYTNSAQLVVNTPGQKGDGLFYRGSLAEGKGEQPQVWDLVKEAYVDANLPDINPALFGEYTAPDGTPLRTAMSIMLDKYLDEQYSPEVAAKECGVAAEDIERMALEMAHVAFKESITIDVEWTDWAGRKQDKFIGRPVSMHAMRGVSAHSNGFQTCRAIHLLQVLLGTIDCPGGHLAKPPFPKHVPPGIKPAKEMAPNTPLKSPPLGFPTSPEDLVIDAEGNPLRIDKAYSWDAPISCHGLMHMVISNAVKGDPYKIDTLMLFMANMAWNSSMNTAQTLDMLCAKEDDGEYKIPFIVCSDAFNSEMVAYSDLVLPDTTYLERYDTISMLDRPISEPDAACDAVRIPVIQPDRDVLSWQEVMVEMAGRLGFPAFTNPEGKPKYKGYKDFIINFEKEPGIGFLAGYRGKDGEKSLRGEPNPRQWEAYEENEGFFEQRLKPNQRYMRHANLDYLTLAKEASWVGSTNQIVIELYSEKLQTFRLAGQGLYDGPMPTEEHHKERLVKYFDPLPIYYMPLEEQRIDRDEYPYHAVNQRPMFMYHSWDSQNAWLRQIMSQNYLYMNRVAAERDGIEDLSWVWVESHNGKIRTQVKLMEGTNEQTVWTWNAIAKRGGAWGLSDDANEASDGFLMNHLISELLPQKGDKIDRVTNSDPVTGQAAWYDLRVKITPAAPGETGSWPSFAALKPQPNAKPSPDMLSYSSHKNVNLVRSMSDILTRGEK</sequence>
<keyword evidence="11" id="KW-1185">Reference proteome</keyword>
<comment type="subcellular location">
    <subcellularLocation>
        <location evidence="2">Cell envelope</location>
    </subcellularLocation>
</comment>
<feature type="domain" description="4Fe-4S Mo/W bis-MGD-type" evidence="9">
    <location>
        <begin position="36"/>
        <end position="93"/>
    </location>
</feature>
<reference evidence="10 11" key="1">
    <citation type="submission" date="2018-11" db="EMBL/GenBank/DDBJ databases">
        <title>The draft genome sequence of Amphritea balenae JAMM 1525T.</title>
        <authorList>
            <person name="Fang Z."/>
            <person name="Zhang Y."/>
            <person name="Han X."/>
        </authorList>
    </citation>
    <scope>NUCLEOTIDE SEQUENCE [LARGE SCALE GENOMIC DNA]</scope>
    <source>
        <strain evidence="10 11">JAMM 1525</strain>
    </source>
</reference>
<dbReference type="GO" id="GO:0046872">
    <property type="term" value="F:metal ion binding"/>
    <property type="evidence" value="ECO:0007669"/>
    <property type="project" value="UniProtKB-KW"/>
</dbReference>
<proteinExistence type="inferred from homology"/>
<dbReference type="InterPro" id="IPR006657">
    <property type="entry name" value="MoPterin_dinucl-bd_dom"/>
</dbReference>
<keyword evidence="4" id="KW-0004">4Fe-4S</keyword>
<evidence type="ECO:0000259" key="9">
    <source>
        <dbReference type="PROSITE" id="PS51669"/>
    </source>
</evidence>
<dbReference type="InterPro" id="IPR006656">
    <property type="entry name" value="Mopterin_OxRdtase"/>
</dbReference>
<dbReference type="Proteomes" id="UP000267535">
    <property type="component" value="Unassembled WGS sequence"/>
</dbReference>
<dbReference type="Gene3D" id="3.30.200.210">
    <property type="match status" value="1"/>
</dbReference>
<dbReference type="OrthoDB" id="9815647at2"/>
<dbReference type="CDD" id="cd02783">
    <property type="entry name" value="MopB_CT_2"/>
    <property type="match status" value="1"/>
</dbReference>
<dbReference type="GO" id="GO:0051539">
    <property type="term" value="F:4 iron, 4 sulfur cluster binding"/>
    <property type="evidence" value="ECO:0007669"/>
    <property type="project" value="UniProtKB-KW"/>
</dbReference>
<dbReference type="PANTHER" id="PTHR43598">
    <property type="entry name" value="TUNGSTEN-CONTAINING FORMYLMETHANOFURAN DEHYDROGENASE 2 SUBUNIT B"/>
    <property type="match status" value="1"/>
</dbReference>
<evidence type="ECO:0000256" key="5">
    <source>
        <dbReference type="ARBA" id="ARBA00022723"/>
    </source>
</evidence>
<name>A0A3P1SQ92_9GAMM</name>
<accession>A0A3P1SQ92</accession>
<organism evidence="10 11">
    <name type="scientific">Amphritea balenae</name>
    <dbReference type="NCBI Taxonomy" id="452629"/>
    <lineage>
        <taxon>Bacteria</taxon>
        <taxon>Pseudomonadati</taxon>
        <taxon>Pseudomonadota</taxon>
        <taxon>Gammaproteobacteria</taxon>
        <taxon>Oceanospirillales</taxon>
        <taxon>Oceanospirillaceae</taxon>
        <taxon>Amphritea</taxon>
    </lineage>
</organism>
<dbReference type="Gene3D" id="2.40.40.20">
    <property type="match status" value="1"/>
</dbReference>
<evidence type="ECO:0000256" key="1">
    <source>
        <dbReference type="ARBA" id="ARBA00001966"/>
    </source>
</evidence>
<comment type="similarity">
    <text evidence="3">Belongs to the prokaryotic molybdopterin-containing oxidoreductase family.</text>
</comment>
<evidence type="ECO:0000256" key="4">
    <source>
        <dbReference type="ARBA" id="ARBA00022485"/>
    </source>
</evidence>
<dbReference type="InterPro" id="IPR009010">
    <property type="entry name" value="Asp_de-COase-like_dom_sf"/>
</dbReference>
<evidence type="ECO:0000256" key="8">
    <source>
        <dbReference type="ARBA" id="ARBA00023014"/>
    </source>
</evidence>
<dbReference type="SMART" id="SM00926">
    <property type="entry name" value="Molybdop_Fe4S4"/>
    <property type="match status" value="1"/>
</dbReference>
<dbReference type="PROSITE" id="PS51669">
    <property type="entry name" value="4FE4S_MOW_BIS_MGD"/>
    <property type="match status" value="1"/>
</dbReference>
<keyword evidence="8" id="KW-0411">Iron-sulfur</keyword>
<dbReference type="Gene3D" id="3.40.228.10">
    <property type="entry name" value="Dimethylsulfoxide Reductase, domain 2"/>
    <property type="match status" value="1"/>
</dbReference>
<gene>
    <name evidence="10" type="ORF">EHS89_10540</name>
</gene>
<dbReference type="Pfam" id="PF00384">
    <property type="entry name" value="Molybdopterin"/>
    <property type="match status" value="1"/>
</dbReference>
<evidence type="ECO:0000313" key="11">
    <source>
        <dbReference type="Proteomes" id="UP000267535"/>
    </source>
</evidence>
<keyword evidence="6" id="KW-0560">Oxidoreductase</keyword>
<keyword evidence="7" id="KW-0408">Iron</keyword>
<dbReference type="GO" id="GO:0043546">
    <property type="term" value="F:molybdopterin cofactor binding"/>
    <property type="evidence" value="ECO:0007669"/>
    <property type="project" value="InterPro"/>
</dbReference>
<dbReference type="SUPFAM" id="SSF53706">
    <property type="entry name" value="Formate dehydrogenase/DMSO reductase, domains 1-3"/>
    <property type="match status" value="1"/>
</dbReference>
<dbReference type="PANTHER" id="PTHR43598:SF5">
    <property type="entry name" value="DMSO REDUCTASE CHAIN A"/>
    <property type="match status" value="1"/>
</dbReference>
<keyword evidence="5" id="KW-0479">Metal-binding</keyword>
<comment type="cofactor">
    <cofactor evidence="1">
        <name>[4Fe-4S] cluster</name>
        <dbReference type="ChEBI" id="CHEBI:49883"/>
    </cofactor>
</comment>
<dbReference type="SUPFAM" id="SSF50692">
    <property type="entry name" value="ADC-like"/>
    <property type="match status" value="1"/>
</dbReference>
<dbReference type="AlphaFoldDB" id="A0A3P1SQ92"/>
<evidence type="ECO:0000256" key="3">
    <source>
        <dbReference type="ARBA" id="ARBA00010312"/>
    </source>
</evidence>
<protein>
    <submittedName>
        <fullName evidence="10">Formate dehydrogenase</fullName>
    </submittedName>
</protein>
<dbReference type="Pfam" id="PF04879">
    <property type="entry name" value="Molybdop_Fe4S4"/>
    <property type="match status" value="1"/>
</dbReference>
<dbReference type="InterPro" id="IPR006963">
    <property type="entry name" value="Mopterin_OxRdtase_4Fe-4S_dom"/>
</dbReference>
<dbReference type="Gene3D" id="3.40.50.740">
    <property type="match status" value="1"/>
</dbReference>
<dbReference type="GO" id="GO:0016491">
    <property type="term" value="F:oxidoreductase activity"/>
    <property type="evidence" value="ECO:0007669"/>
    <property type="project" value="UniProtKB-KW"/>
</dbReference>
<dbReference type="Pfam" id="PF01568">
    <property type="entry name" value="Molydop_binding"/>
    <property type="match status" value="1"/>
</dbReference>
<evidence type="ECO:0000313" key="10">
    <source>
        <dbReference type="EMBL" id="RRC99421.1"/>
    </source>
</evidence>
<comment type="caution">
    <text evidence="10">The sequence shown here is derived from an EMBL/GenBank/DDBJ whole genome shotgun (WGS) entry which is preliminary data.</text>
</comment>
<evidence type="ECO:0000256" key="7">
    <source>
        <dbReference type="ARBA" id="ARBA00023004"/>
    </source>
</evidence>